<evidence type="ECO:0000313" key="2">
    <source>
        <dbReference type="EMBL" id="GMF14179.1"/>
    </source>
</evidence>
<accession>A0A9W6TH84</accession>
<name>A0A9W6TH84_9STRA</name>
<feature type="compositionally biased region" description="Basic residues" evidence="1">
    <location>
        <begin position="139"/>
        <end position="151"/>
    </location>
</feature>
<proteinExistence type="predicted"/>
<organism evidence="2 3">
    <name type="scientific">Phytophthora lilii</name>
    <dbReference type="NCBI Taxonomy" id="2077276"/>
    <lineage>
        <taxon>Eukaryota</taxon>
        <taxon>Sar</taxon>
        <taxon>Stramenopiles</taxon>
        <taxon>Oomycota</taxon>
        <taxon>Peronosporomycetes</taxon>
        <taxon>Peronosporales</taxon>
        <taxon>Peronosporaceae</taxon>
        <taxon>Phytophthora</taxon>
    </lineage>
</organism>
<dbReference type="EMBL" id="BSXW01000185">
    <property type="protein sequence ID" value="GMF14179.1"/>
    <property type="molecule type" value="Genomic_DNA"/>
</dbReference>
<feature type="region of interest" description="Disordered" evidence="1">
    <location>
        <begin position="101"/>
        <end position="200"/>
    </location>
</feature>
<sequence length="200" mass="22763">MQLDRQPEDEQRRAQQRERRVGHGQHAAHDDGHRDDAHDAVHGREHQQHAGDAQRADDHHAVLQIAHRVLVRGAAVRVPERGQHARRPVVLDPGLERVLQEEGGVAGHEQPRDQQKVHEEEEQQQAALVAPGAHEAQRRQQHHAAPQRRERRGAGAEVGGQHQVQRQRQQRHAAAQAQQRQQPQHLARRTHGMATVEQLR</sequence>
<feature type="region of interest" description="Disordered" evidence="1">
    <location>
        <begin position="1"/>
        <end position="59"/>
    </location>
</feature>
<evidence type="ECO:0000313" key="3">
    <source>
        <dbReference type="Proteomes" id="UP001165083"/>
    </source>
</evidence>
<comment type="caution">
    <text evidence="2">The sequence shown here is derived from an EMBL/GenBank/DDBJ whole genome shotgun (WGS) entry which is preliminary data.</text>
</comment>
<feature type="compositionally biased region" description="Low complexity" evidence="1">
    <location>
        <begin position="159"/>
        <end position="185"/>
    </location>
</feature>
<dbReference type="AlphaFoldDB" id="A0A9W6TH84"/>
<gene>
    <name evidence="2" type="ORF">Plil01_000457000</name>
</gene>
<keyword evidence="3" id="KW-1185">Reference proteome</keyword>
<reference evidence="2" key="1">
    <citation type="submission" date="2023-04" db="EMBL/GenBank/DDBJ databases">
        <title>Phytophthora lilii NBRC 32176.</title>
        <authorList>
            <person name="Ichikawa N."/>
            <person name="Sato H."/>
            <person name="Tonouchi N."/>
        </authorList>
    </citation>
    <scope>NUCLEOTIDE SEQUENCE</scope>
    <source>
        <strain evidence="2">NBRC 32176</strain>
    </source>
</reference>
<feature type="compositionally biased region" description="Basic and acidic residues" evidence="1">
    <location>
        <begin position="109"/>
        <end position="119"/>
    </location>
</feature>
<evidence type="ECO:0000256" key="1">
    <source>
        <dbReference type="SAM" id="MobiDB-lite"/>
    </source>
</evidence>
<protein>
    <submittedName>
        <fullName evidence="2">Unnamed protein product</fullName>
    </submittedName>
</protein>
<dbReference type="Proteomes" id="UP001165083">
    <property type="component" value="Unassembled WGS sequence"/>
</dbReference>